<dbReference type="KEGG" id="ssao:94294443"/>
<comment type="caution">
    <text evidence="1">The sequence shown here is derived from an EMBL/GenBank/DDBJ whole genome shotgun (WGS) entry which is preliminary data.</text>
</comment>
<organism evidence="1 2">
    <name type="scientific">Spironucleus salmonicida</name>
    <dbReference type="NCBI Taxonomy" id="348837"/>
    <lineage>
        <taxon>Eukaryota</taxon>
        <taxon>Metamonada</taxon>
        <taxon>Diplomonadida</taxon>
        <taxon>Hexamitidae</taxon>
        <taxon>Hexamitinae</taxon>
        <taxon>Spironucleus</taxon>
    </lineage>
</organism>
<evidence type="ECO:0000313" key="2">
    <source>
        <dbReference type="Proteomes" id="UP000018208"/>
    </source>
</evidence>
<keyword evidence="2" id="KW-1185">Reference proteome</keyword>
<evidence type="ECO:0000313" key="1">
    <source>
        <dbReference type="EMBL" id="KAH0577071.1"/>
    </source>
</evidence>
<proteinExistence type="predicted"/>
<dbReference type="Proteomes" id="UP000018208">
    <property type="component" value="Unassembled WGS sequence"/>
</dbReference>
<sequence length="104" mass="12415">METWTFNEIKILSAYIIARKEVNILKLKKYVNKSEDQLIAFISQFDQAIMNSTNLSDLQKLVVWSLQINLNQILRHRLSKQVMQLKEHNFHTQCFQIYSQMVQN</sequence>
<gene>
    <name evidence="1" type="ORF">SS50377_20420</name>
</gene>
<accession>A0A9P8S1T8</accession>
<dbReference type="RefSeq" id="XP_067767844.1">
    <property type="nucleotide sequence ID" value="XM_067904362.1"/>
</dbReference>
<reference evidence="1 2" key="1">
    <citation type="journal article" date="2014" name="PLoS Genet.">
        <title>The Genome of Spironucleus salmonicida Highlights a Fish Pathogen Adapted to Fluctuating Environments.</title>
        <authorList>
            <person name="Xu F."/>
            <person name="Jerlstrom-Hultqvist J."/>
            <person name="Einarsson E."/>
            <person name="Astvaldsson A."/>
            <person name="Svard S.G."/>
            <person name="Andersson J.O."/>
        </authorList>
    </citation>
    <scope>NUCLEOTIDE SEQUENCE [LARGE SCALE GENOMIC DNA]</scope>
    <source>
        <strain evidence="1 2">ATCC 50377</strain>
    </source>
</reference>
<dbReference type="EMBL" id="AUWU02000001">
    <property type="protein sequence ID" value="KAH0577071.1"/>
    <property type="molecule type" value="Genomic_DNA"/>
</dbReference>
<protein>
    <submittedName>
        <fullName evidence="1">Uncharacterized protein</fullName>
    </submittedName>
</protein>
<dbReference type="AlphaFoldDB" id="A0A9P8S1T8"/>
<name>A0A9P8S1T8_9EUKA</name>
<dbReference type="GeneID" id="94294443"/>